<keyword evidence="2" id="KW-1185">Reference proteome</keyword>
<reference evidence="1" key="2">
    <citation type="submission" date="2020-11" db="EMBL/GenBank/DDBJ databases">
        <authorList>
            <person name="McCartney M.A."/>
            <person name="Auch B."/>
            <person name="Kono T."/>
            <person name="Mallez S."/>
            <person name="Becker A."/>
            <person name="Gohl D.M."/>
            <person name="Silverstein K.A.T."/>
            <person name="Koren S."/>
            <person name="Bechman K.B."/>
            <person name="Herman A."/>
            <person name="Abrahante J.E."/>
            <person name="Garbe J."/>
        </authorList>
    </citation>
    <scope>NUCLEOTIDE SEQUENCE</scope>
    <source>
        <strain evidence="1">Duluth1</strain>
        <tissue evidence="1">Whole animal</tissue>
    </source>
</reference>
<accession>A0A9D4DD15</accession>
<organism evidence="1 2">
    <name type="scientific">Dreissena polymorpha</name>
    <name type="common">Zebra mussel</name>
    <name type="synonym">Mytilus polymorpha</name>
    <dbReference type="NCBI Taxonomy" id="45954"/>
    <lineage>
        <taxon>Eukaryota</taxon>
        <taxon>Metazoa</taxon>
        <taxon>Spiralia</taxon>
        <taxon>Lophotrochozoa</taxon>
        <taxon>Mollusca</taxon>
        <taxon>Bivalvia</taxon>
        <taxon>Autobranchia</taxon>
        <taxon>Heteroconchia</taxon>
        <taxon>Euheterodonta</taxon>
        <taxon>Imparidentia</taxon>
        <taxon>Neoheterodontei</taxon>
        <taxon>Myida</taxon>
        <taxon>Dreissenoidea</taxon>
        <taxon>Dreissenidae</taxon>
        <taxon>Dreissena</taxon>
    </lineage>
</organism>
<comment type="caution">
    <text evidence="1">The sequence shown here is derived from an EMBL/GenBank/DDBJ whole genome shotgun (WGS) entry which is preliminary data.</text>
</comment>
<proteinExistence type="predicted"/>
<evidence type="ECO:0000313" key="2">
    <source>
        <dbReference type="Proteomes" id="UP000828390"/>
    </source>
</evidence>
<sequence length="113" mass="13061">MDEDLKEVTIRGIHNAVIAVSNALARCNKGPLIRDKKHVRKVLDILKDTRQLCDKARQSKTLESFNKTAEAFQPKRNKPRHLEQQQPVIDERLMQLALTRSCRGRVVKAMYLK</sequence>
<gene>
    <name evidence="1" type="ORF">DPMN_049197</name>
</gene>
<dbReference type="EMBL" id="JAIWYP010000011">
    <property type="protein sequence ID" value="KAH3742454.1"/>
    <property type="molecule type" value="Genomic_DNA"/>
</dbReference>
<name>A0A9D4DD15_DREPO</name>
<dbReference type="AlphaFoldDB" id="A0A9D4DD15"/>
<evidence type="ECO:0000313" key="1">
    <source>
        <dbReference type="EMBL" id="KAH3742454.1"/>
    </source>
</evidence>
<reference evidence="1" key="1">
    <citation type="journal article" date="2019" name="bioRxiv">
        <title>The Genome of the Zebra Mussel, Dreissena polymorpha: A Resource for Invasive Species Research.</title>
        <authorList>
            <person name="McCartney M.A."/>
            <person name="Auch B."/>
            <person name="Kono T."/>
            <person name="Mallez S."/>
            <person name="Zhang Y."/>
            <person name="Obille A."/>
            <person name="Becker A."/>
            <person name="Abrahante J.E."/>
            <person name="Garbe J."/>
            <person name="Badalamenti J.P."/>
            <person name="Herman A."/>
            <person name="Mangelson H."/>
            <person name="Liachko I."/>
            <person name="Sullivan S."/>
            <person name="Sone E.D."/>
            <person name="Koren S."/>
            <person name="Silverstein K.A.T."/>
            <person name="Beckman K.B."/>
            <person name="Gohl D.M."/>
        </authorList>
    </citation>
    <scope>NUCLEOTIDE SEQUENCE</scope>
    <source>
        <strain evidence="1">Duluth1</strain>
        <tissue evidence="1">Whole animal</tissue>
    </source>
</reference>
<dbReference type="Proteomes" id="UP000828390">
    <property type="component" value="Unassembled WGS sequence"/>
</dbReference>
<protein>
    <submittedName>
        <fullName evidence="1">Uncharacterized protein</fullName>
    </submittedName>
</protein>